<keyword evidence="1" id="KW-0472">Membrane</keyword>
<dbReference type="InterPro" id="IPR004158">
    <property type="entry name" value="DUF247_pln"/>
</dbReference>
<dbReference type="PANTHER" id="PTHR31170">
    <property type="entry name" value="BNAC04G53230D PROTEIN"/>
    <property type="match status" value="1"/>
</dbReference>
<evidence type="ECO:0000313" key="2">
    <source>
        <dbReference type="EMBL" id="KAF5748106.1"/>
    </source>
</evidence>
<evidence type="ECO:0000313" key="3">
    <source>
        <dbReference type="Proteomes" id="UP000593562"/>
    </source>
</evidence>
<gene>
    <name evidence="2" type="ORF">HS088_TW04G00056</name>
</gene>
<name>A0A7J7DPT8_TRIWF</name>
<dbReference type="Proteomes" id="UP000593562">
    <property type="component" value="Unassembled WGS sequence"/>
</dbReference>
<sequence length="320" mass="36336">MTSSSDFNHVESEHLMRDYVVHIKEIVIKELESKLDVPATIFQLHNSVKQVKPEVYTPQLIGLGPFHHFRAELSHMQKDKFINTVKTKEEKLSISGGYNKLFNLDPDDLVWMTVIDALLLLELLSEKFKSSDEHQGEGYEYPVAGKELVQNAILRDVMMLENQIPLILLHDIAKKMGSSSRAIPQRSRANHVSCKTLMEVARTHVLARYVKLMDGILDSAADVKILKQENIIKSTLESDEDVAKLFGGMSISIGLAADDEIIQQVKKFYDGSRRIQRLKLMNRCCSVFYSCLKFIVVILLLALMALQSYCSVYSCARIMN</sequence>
<organism evidence="2 3">
    <name type="scientific">Tripterygium wilfordii</name>
    <name type="common">Thunder God vine</name>
    <dbReference type="NCBI Taxonomy" id="458696"/>
    <lineage>
        <taxon>Eukaryota</taxon>
        <taxon>Viridiplantae</taxon>
        <taxon>Streptophyta</taxon>
        <taxon>Embryophyta</taxon>
        <taxon>Tracheophyta</taxon>
        <taxon>Spermatophyta</taxon>
        <taxon>Magnoliopsida</taxon>
        <taxon>eudicotyledons</taxon>
        <taxon>Gunneridae</taxon>
        <taxon>Pentapetalae</taxon>
        <taxon>rosids</taxon>
        <taxon>fabids</taxon>
        <taxon>Celastrales</taxon>
        <taxon>Celastraceae</taxon>
        <taxon>Tripterygium</taxon>
    </lineage>
</organism>
<dbReference type="EMBL" id="JAAARO010000004">
    <property type="protein sequence ID" value="KAF5748106.1"/>
    <property type="molecule type" value="Genomic_DNA"/>
</dbReference>
<dbReference type="Pfam" id="PF03140">
    <property type="entry name" value="DUF247"/>
    <property type="match status" value="2"/>
</dbReference>
<dbReference type="InParanoid" id="A0A7J7DPT8"/>
<keyword evidence="1" id="KW-1133">Transmembrane helix</keyword>
<proteinExistence type="predicted"/>
<evidence type="ECO:0000256" key="1">
    <source>
        <dbReference type="SAM" id="Phobius"/>
    </source>
</evidence>
<dbReference type="PANTHER" id="PTHR31170:SF18">
    <property type="entry name" value="(WILD MALAYSIAN BANANA) HYPOTHETICAL PROTEIN"/>
    <property type="match status" value="1"/>
</dbReference>
<keyword evidence="1" id="KW-0812">Transmembrane</keyword>
<accession>A0A7J7DPT8</accession>
<dbReference type="AlphaFoldDB" id="A0A7J7DPT8"/>
<protein>
    <submittedName>
        <fullName evidence="2">Uncharacterized protein</fullName>
    </submittedName>
</protein>
<feature type="transmembrane region" description="Helical" evidence="1">
    <location>
        <begin position="287"/>
        <end position="310"/>
    </location>
</feature>
<comment type="caution">
    <text evidence="2">The sequence shown here is derived from an EMBL/GenBank/DDBJ whole genome shotgun (WGS) entry which is preliminary data.</text>
</comment>
<keyword evidence="3" id="KW-1185">Reference proteome</keyword>
<reference evidence="2 3" key="1">
    <citation type="journal article" date="2020" name="Nat. Commun.">
        <title>Genome of Tripterygium wilfordii and identification of cytochrome P450 involved in triptolide biosynthesis.</title>
        <authorList>
            <person name="Tu L."/>
            <person name="Su P."/>
            <person name="Zhang Z."/>
            <person name="Gao L."/>
            <person name="Wang J."/>
            <person name="Hu T."/>
            <person name="Zhou J."/>
            <person name="Zhang Y."/>
            <person name="Zhao Y."/>
            <person name="Liu Y."/>
            <person name="Song Y."/>
            <person name="Tong Y."/>
            <person name="Lu Y."/>
            <person name="Yang J."/>
            <person name="Xu C."/>
            <person name="Jia M."/>
            <person name="Peters R.J."/>
            <person name="Huang L."/>
            <person name="Gao W."/>
        </authorList>
    </citation>
    <scope>NUCLEOTIDE SEQUENCE [LARGE SCALE GENOMIC DNA]</scope>
    <source>
        <strain evidence="3">cv. XIE 37</strain>
        <tissue evidence="2">Leaf</tissue>
    </source>
</reference>